<dbReference type="InterPro" id="IPR019734">
    <property type="entry name" value="TPR_rpt"/>
</dbReference>
<dbReference type="eggNOG" id="COG2972">
    <property type="taxonomic scope" value="Bacteria"/>
</dbReference>
<dbReference type="InterPro" id="IPR050640">
    <property type="entry name" value="Bact_2-comp_sensor_kinase"/>
</dbReference>
<dbReference type="RefSeq" id="WP_038562618.1">
    <property type="nucleotide sequence ID" value="NZ_FOHT01000011.1"/>
</dbReference>
<dbReference type="Gene3D" id="1.25.40.10">
    <property type="entry name" value="Tetratricopeptide repeat domain"/>
    <property type="match status" value="2"/>
</dbReference>
<dbReference type="InterPro" id="IPR036890">
    <property type="entry name" value="HATPase_C_sf"/>
</dbReference>
<dbReference type="GO" id="GO:0000155">
    <property type="term" value="F:phosphorelay sensor kinase activity"/>
    <property type="evidence" value="ECO:0007669"/>
    <property type="project" value="InterPro"/>
</dbReference>
<feature type="domain" description="Signal transduction histidine kinase internal region" evidence="2">
    <location>
        <begin position="431"/>
        <end position="506"/>
    </location>
</feature>
<dbReference type="PANTHER" id="PTHR34220">
    <property type="entry name" value="SENSOR HISTIDINE KINASE YPDA"/>
    <property type="match status" value="1"/>
</dbReference>
<dbReference type="Pfam" id="PF06580">
    <property type="entry name" value="His_kinase"/>
    <property type="match status" value="1"/>
</dbReference>
<accession>X5DH96</accession>
<evidence type="ECO:0000313" key="5">
    <source>
        <dbReference type="Proteomes" id="UP000023772"/>
    </source>
</evidence>
<keyword evidence="1" id="KW-0812">Transmembrane</keyword>
<evidence type="ECO:0000256" key="1">
    <source>
        <dbReference type="SAM" id="Phobius"/>
    </source>
</evidence>
<dbReference type="GO" id="GO:0016020">
    <property type="term" value="C:membrane"/>
    <property type="evidence" value="ECO:0007669"/>
    <property type="project" value="InterPro"/>
</dbReference>
<evidence type="ECO:0000259" key="2">
    <source>
        <dbReference type="Pfam" id="PF06580"/>
    </source>
</evidence>
<dbReference type="STRING" id="1168034.FH5T_20445"/>
<dbReference type="eggNOG" id="COG0457">
    <property type="taxonomic scope" value="Bacteria"/>
</dbReference>
<dbReference type="PANTHER" id="PTHR34220:SF7">
    <property type="entry name" value="SENSOR HISTIDINE KINASE YPDA"/>
    <property type="match status" value="1"/>
</dbReference>
<reference evidence="4 6" key="2">
    <citation type="submission" date="2016-10" db="EMBL/GenBank/DDBJ databases">
        <authorList>
            <person name="de Groot N.N."/>
        </authorList>
    </citation>
    <scope>NUCLEOTIDE SEQUENCE [LARGE SCALE GENOMIC DNA]</scope>
    <source>
        <strain evidence="4 6">DSM 25947</strain>
    </source>
</reference>
<dbReference type="InterPro" id="IPR011990">
    <property type="entry name" value="TPR-like_helical_dom_sf"/>
</dbReference>
<name>X5DH96_9BACT</name>
<keyword evidence="5" id="KW-1185">Reference proteome</keyword>
<sequence>MKITFCFILIICVVDAKISYCNSSTDLSDSLRMLITTQTAHDQLAETYQLIRKNRIELDEDYIPLLKEFAGKSQRVNYIKGEMQSYDIIGLEYRYQEIFDTAYVYHNKSLKLAIQEKDSTQLFYNYNNLGQVFRKQDITTLAIDYFHKALEISDAVGNLRSSSYTMNALGTTLILQKDYNRAMSYFRQSSAIAKQRNDMRTLAYNYGSMGEILLAEKQADSAMYYFDISRDMLVQTGSDSGMGVAEHLIGKAFLAKKDYTNARSQFQKALAYHIKSEDLRYQAYCNSYLGKIENETGNYAEAKKYFDLAKSQSEQVNSLKNLMEIYSGYVGMYKGLAQWKNAYEANEKRHAYADSILNEKSKKTIAALEIGFETKKKEQQIELLSAENKLKNQRLRVGVILLIVLVFIIILIFYILQIRKKQALLKQTDLQQQVLRSQMNPHFIFNVLGSIQNYMLANSPKEAAGYLSQFASLTRATLEYSSEDTISLSDEIAMLRNYMELEQIRKPGIFEFVIEKDDELESDFIQVPPMMIQPFIENAIKHGFQNIDYVGKLRLSITDKLEYVEVVVQDDGVGIETTSESSKKHRSMAMEIFEKRRKLIQHKFNKDFIFDISNLKNLNPETSGVKVTLQIPVLDND</sequence>
<organism evidence="4 6">
    <name type="scientific">Draconibacterium orientale</name>
    <dbReference type="NCBI Taxonomy" id="1168034"/>
    <lineage>
        <taxon>Bacteria</taxon>
        <taxon>Pseudomonadati</taxon>
        <taxon>Bacteroidota</taxon>
        <taxon>Bacteroidia</taxon>
        <taxon>Marinilabiliales</taxon>
        <taxon>Prolixibacteraceae</taxon>
        <taxon>Draconibacterium</taxon>
    </lineage>
</organism>
<dbReference type="SUPFAM" id="SSF48452">
    <property type="entry name" value="TPR-like"/>
    <property type="match status" value="2"/>
</dbReference>
<keyword evidence="1" id="KW-1133">Transmembrane helix</keyword>
<evidence type="ECO:0000313" key="3">
    <source>
        <dbReference type="EMBL" id="AHW62373.1"/>
    </source>
</evidence>
<gene>
    <name evidence="3" type="ORF">FH5T_20445</name>
    <name evidence="4" type="ORF">SAMN05444285_11184</name>
</gene>
<proteinExistence type="predicted"/>
<protein>
    <submittedName>
        <fullName evidence="4">Tetratricopeptide repeat-containing protein</fullName>
    </submittedName>
</protein>
<dbReference type="Proteomes" id="UP000181981">
    <property type="component" value="Unassembled WGS sequence"/>
</dbReference>
<dbReference type="Proteomes" id="UP000023772">
    <property type="component" value="Chromosome"/>
</dbReference>
<evidence type="ECO:0000313" key="6">
    <source>
        <dbReference type="Proteomes" id="UP000181981"/>
    </source>
</evidence>
<dbReference type="HOGENOM" id="CLU_000445_106_4_10"/>
<dbReference type="Pfam" id="PF13424">
    <property type="entry name" value="TPR_12"/>
    <property type="match status" value="1"/>
</dbReference>
<evidence type="ECO:0000313" key="4">
    <source>
        <dbReference type="EMBL" id="SET36311.1"/>
    </source>
</evidence>
<dbReference type="InterPro" id="IPR010559">
    <property type="entry name" value="Sig_transdc_His_kin_internal"/>
</dbReference>
<dbReference type="Gene3D" id="3.30.565.10">
    <property type="entry name" value="Histidine kinase-like ATPase, C-terminal domain"/>
    <property type="match status" value="1"/>
</dbReference>
<dbReference type="OrthoDB" id="9809908at2"/>
<dbReference type="SUPFAM" id="SSF55874">
    <property type="entry name" value="ATPase domain of HSP90 chaperone/DNA topoisomerase II/histidine kinase"/>
    <property type="match status" value="1"/>
</dbReference>
<dbReference type="AlphaFoldDB" id="X5DH96"/>
<reference evidence="3 5" key="1">
    <citation type="submission" date="2014-03" db="EMBL/GenBank/DDBJ databases">
        <title>Complete genome sequence of a deeply braunched marine Bacteroidia bacterium Draconibacterium orientale type strain FH5T.</title>
        <authorList>
            <person name="Li X."/>
            <person name="Wang X."/>
            <person name="Xie Z."/>
            <person name="Du Z."/>
            <person name="Chen G."/>
        </authorList>
    </citation>
    <scope>NUCLEOTIDE SEQUENCE [LARGE SCALE GENOMIC DNA]</scope>
    <source>
        <strain evidence="3 5">FH5</strain>
    </source>
</reference>
<dbReference type="SMART" id="SM00028">
    <property type="entry name" value="TPR"/>
    <property type="match status" value="5"/>
</dbReference>
<keyword evidence="1" id="KW-0472">Membrane</keyword>
<dbReference type="EMBL" id="CP007451">
    <property type="protein sequence ID" value="AHW62373.1"/>
    <property type="molecule type" value="Genomic_DNA"/>
</dbReference>
<dbReference type="EMBL" id="FOHT01000011">
    <property type="protein sequence ID" value="SET36311.1"/>
    <property type="molecule type" value="Genomic_DNA"/>
</dbReference>
<feature type="transmembrane region" description="Helical" evidence="1">
    <location>
        <begin position="395"/>
        <end position="416"/>
    </location>
</feature>
<dbReference type="KEGG" id="dori:FH5T_20445"/>